<dbReference type="EMBL" id="BART01008647">
    <property type="protein sequence ID" value="GAG56127.1"/>
    <property type="molecule type" value="Genomic_DNA"/>
</dbReference>
<organism evidence="2">
    <name type="scientific">marine sediment metagenome</name>
    <dbReference type="NCBI Taxonomy" id="412755"/>
    <lineage>
        <taxon>unclassified sequences</taxon>
        <taxon>metagenomes</taxon>
        <taxon>ecological metagenomes</taxon>
    </lineage>
</organism>
<dbReference type="InterPro" id="IPR050620">
    <property type="entry name" value="Thioredoxin_H-type-like"/>
</dbReference>
<dbReference type="PANTHER" id="PTHR10438:SF468">
    <property type="entry name" value="THIOREDOXIN-1-RELATED"/>
    <property type="match status" value="1"/>
</dbReference>
<proteinExistence type="predicted"/>
<dbReference type="PANTHER" id="PTHR10438">
    <property type="entry name" value="THIOREDOXIN"/>
    <property type="match status" value="1"/>
</dbReference>
<reference evidence="2" key="1">
    <citation type="journal article" date="2014" name="Front. Microbiol.">
        <title>High frequency of phylogenetically diverse reductive dehalogenase-homologous genes in deep subseafloor sedimentary metagenomes.</title>
        <authorList>
            <person name="Kawai M."/>
            <person name="Futagami T."/>
            <person name="Toyoda A."/>
            <person name="Takaki Y."/>
            <person name="Nishi S."/>
            <person name="Hori S."/>
            <person name="Arai W."/>
            <person name="Tsubouchi T."/>
            <person name="Morono Y."/>
            <person name="Uchiyama I."/>
            <person name="Ito T."/>
            <person name="Fujiyama A."/>
            <person name="Inagaki F."/>
            <person name="Takami H."/>
        </authorList>
    </citation>
    <scope>NUCLEOTIDE SEQUENCE</scope>
    <source>
        <strain evidence="2">Expedition CK06-06</strain>
    </source>
</reference>
<feature type="non-terminal residue" evidence="2">
    <location>
        <position position="157"/>
    </location>
</feature>
<dbReference type="InterPro" id="IPR013766">
    <property type="entry name" value="Thioredoxin_domain"/>
</dbReference>
<gene>
    <name evidence="2" type="ORF">S01H4_19391</name>
</gene>
<dbReference type="InterPro" id="IPR036249">
    <property type="entry name" value="Thioredoxin-like_sf"/>
</dbReference>
<dbReference type="Pfam" id="PF00085">
    <property type="entry name" value="Thioredoxin"/>
    <property type="match status" value="1"/>
</dbReference>
<dbReference type="Gene3D" id="3.40.30.10">
    <property type="entry name" value="Glutaredoxin"/>
    <property type="match status" value="1"/>
</dbReference>
<sequence length="157" mass="19024">MSVHYPETLRRYHHYRKKDDFVVIKYGAEWCRPCKTVSPVLDELAKEHRHVYFLDVDIENEEISEHEDLEGVRTIPHVKFFVDGEMKREIVGVDHDRLHRYVKRYSSLKLNEVIENNQENDQRKEDENNQKNILMDAVIYLLILEFYISFPKYQLIQ</sequence>
<dbReference type="PROSITE" id="PS51352">
    <property type="entry name" value="THIOREDOXIN_2"/>
    <property type="match status" value="1"/>
</dbReference>
<accession>X0ZD51</accession>
<dbReference type="AlphaFoldDB" id="X0ZD51"/>
<dbReference type="CDD" id="cd02947">
    <property type="entry name" value="TRX_family"/>
    <property type="match status" value="1"/>
</dbReference>
<protein>
    <recommendedName>
        <fullName evidence="1">Thioredoxin domain-containing protein</fullName>
    </recommendedName>
</protein>
<name>X0ZD51_9ZZZZ</name>
<evidence type="ECO:0000313" key="2">
    <source>
        <dbReference type="EMBL" id="GAG56127.1"/>
    </source>
</evidence>
<evidence type="ECO:0000259" key="1">
    <source>
        <dbReference type="PROSITE" id="PS51352"/>
    </source>
</evidence>
<comment type="caution">
    <text evidence="2">The sequence shown here is derived from an EMBL/GenBank/DDBJ whole genome shotgun (WGS) entry which is preliminary data.</text>
</comment>
<dbReference type="SUPFAM" id="SSF52833">
    <property type="entry name" value="Thioredoxin-like"/>
    <property type="match status" value="1"/>
</dbReference>
<feature type="domain" description="Thioredoxin" evidence="1">
    <location>
        <begin position="1"/>
        <end position="119"/>
    </location>
</feature>